<organism evidence="1 2">
    <name type="scientific">Paenibacillus mucilaginosus (strain KNP414)</name>
    <dbReference type="NCBI Taxonomy" id="1036673"/>
    <lineage>
        <taxon>Bacteria</taxon>
        <taxon>Bacillati</taxon>
        <taxon>Bacillota</taxon>
        <taxon>Bacilli</taxon>
        <taxon>Bacillales</taxon>
        <taxon>Paenibacillaceae</taxon>
        <taxon>Paenibacillus</taxon>
    </lineage>
</organism>
<reference evidence="2" key="1">
    <citation type="submission" date="2011-06" db="EMBL/GenBank/DDBJ databases">
        <title>Complete genome sequence of Paenibacillus mucilaginosus KNP414.</title>
        <authorList>
            <person name="Wang J."/>
            <person name="Hu S."/>
            <person name="Hu X."/>
            <person name="Zhang B."/>
            <person name="Dong D."/>
            <person name="Zhang S."/>
            <person name="Zhao K."/>
            <person name="Wu D."/>
        </authorList>
    </citation>
    <scope>NUCLEOTIDE SEQUENCE [LARGE SCALE GENOMIC DNA]</scope>
    <source>
        <strain evidence="2">KNP414</strain>
    </source>
</reference>
<evidence type="ECO:0000313" key="1">
    <source>
        <dbReference type="EMBL" id="AEI40838.1"/>
    </source>
</evidence>
<dbReference type="AlphaFoldDB" id="F8F7T4"/>
<dbReference type="RefSeq" id="WP_013915999.1">
    <property type="nucleotide sequence ID" value="NC_015690.1"/>
</dbReference>
<reference evidence="1 2" key="2">
    <citation type="journal article" date="2013" name="Genome Announc.">
        <title>Genome Sequence of Growth-Improving Paenibacillus mucilaginosus Strain KNP414.</title>
        <authorList>
            <person name="Lu J.J."/>
            <person name="Wang J.F."/>
            <person name="Hu X.F."/>
        </authorList>
    </citation>
    <scope>NUCLEOTIDE SEQUENCE [LARGE SCALE GENOMIC DNA]</scope>
    <source>
        <strain evidence="1 2">KNP414</strain>
    </source>
</reference>
<proteinExistence type="predicted"/>
<sequence>MLALLERIKQHAWLSRSETPDEELQHLVEEALLEFFVEKKDRVSH</sequence>
<dbReference type="HOGENOM" id="CLU_3202871_0_0_9"/>
<name>F8F7T4_PAEMK</name>
<dbReference type="Proteomes" id="UP000006620">
    <property type="component" value="Chromosome"/>
</dbReference>
<dbReference type="EMBL" id="CP002869">
    <property type="protein sequence ID" value="AEI40838.1"/>
    <property type="molecule type" value="Genomic_DNA"/>
</dbReference>
<dbReference type="PATRIC" id="fig|1036673.3.peg.2046"/>
<protein>
    <submittedName>
        <fullName evidence="1">Uncharacterized protein</fullName>
    </submittedName>
</protein>
<gene>
    <name evidence="1" type="ordered locus">KNP414_02277</name>
</gene>
<accession>F8F7T4</accession>
<evidence type="ECO:0000313" key="2">
    <source>
        <dbReference type="Proteomes" id="UP000006620"/>
    </source>
</evidence>
<dbReference type="KEGG" id="pms:KNP414_02277"/>